<dbReference type="Proteomes" id="UP000094329">
    <property type="component" value="Unassembled WGS sequence"/>
</dbReference>
<evidence type="ECO:0000259" key="3">
    <source>
        <dbReference type="Pfam" id="PF13649"/>
    </source>
</evidence>
<dbReference type="PANTHER" id="PTHR43861:SF1">
    <property type="entry name" value="TRANS-ACONITATE 2-METHYLTRANSFERASE"/>
    <property type="match status" value="1"/>
</dbReference>
<keyword evidence="2" id="KW-0808">Transferase</keyword>
<comment type="caution">
    <text evidence="4">The sequence shown here is derived from an EMBL/GenBank/DDBJ whole genome shotgun (WGS) entry which is preliminary data.</text>
</comment>
<dbReference type="EMBL" id="MDTU01000001">
    <property type="protein sequence ID" value="ODN43019.1"/>
    <property type="molecule type" value="Genomic_DNA"/>
</dbReference>
<evidence type="ECO:0000313" key="4">
    <source>
        <dbReference type="EMBL" id="ODN43019.1"/>
    </source>
</evidence>
<dbReference type="CDD" id="cd02440">
    <property type="entry name" value="AdoMet_MTases"/>
    <property type="match status" value="1"/>
</dbReference>
<feature type="domain" description="Methyltransferase" evidence="3">
    <location>
        <begin position="43"/>
        <end position="140"/>
    </location>
</feature>
<evidence type="ECO:0000256" key="2">
    <source>
        <dbReference type="ARBA" id="ARBA00022679"/>
    </source>
</evidence>
<dbReference type="PANTHER" id="PTHR43861">
    <property type="entry name" value="TRANS-ACONITATE 2-METHYLTRANSFERASE-RELATED"/>
    <property type="match status" value="1"/>
</dbReference>
<organism evidence="4 5">
    <name type="scientific">Piscirickettsia litoralis</name>
    <dbReference type="NCBI Taxonomy" id="1891921"/>
    <lineage>
        <taxon>Bacteria</taxon>
        <taxon>Pseudomonadati</taxon>
        <taxon>Pseudomonadota</taxon>
        <taxon>Gammaproteobacteria</taxon>
        <taxon>Thiotrichales</taxon>
        <taxon>Piscirickettsiaceae</taxon>
        <taxon>Piscirickettsia</taxon>
    </lineage>
</organism>
<dbReference type="InterPro" id="IPR029063">
    <property type="entry name" value="SAM-dependent_MTases_sf"/>
</dbReference>
<dbReference type="Gene3D" id="3.40.50.150">
    <property type="entry name" value="Vaccinia Virus protein VP39"/>
    <property type="match status" value="1"/>
</dbReference>
<evidence type="ECO:0000256" key="1">
    <source>
        <dbReference type="ARBA" id="ARBA00022603"/>
    </source>
</evidence>
<dbReference type="SUPFAM" id="SSF53335">
    <property type="entry name" value="S-adenosyl-L-methionine-dependent methyltransferases"/>
    <property type="match status" value="1"/>
</dbReference>
<keyword evidence="1" id="KW-0489">Methyltransferase</keyword>
<gene>
    <name evidence="4" type="ORF">BGC07_08950</name>
</gene>
<reference evidence="4 5" key="1">
    <citation type="submission" date="2016-08" db="EMBL/GenBank/DDBJ databases">
        <title>Draft genome sequence of Candidatus Piscirickettsia litoralis, from seawater.</title>
        <authorList>
            <person name="Wan X."/>
            <person name="Lee A.J."/>
            <person name="Hou S."/>
            <person name="Donachie S.P."/>
        </authorList>
    </citation>
    <scope>NUCLEOTIDE SEQUENCE [LARGE SCALE GENOMIC DNA]</scope>
    <source>
        <strain evidence="4 5">Y2</strain>
    </source>
</reference>
<dbReference type="Pfam" id="PF13649">
    <property type="entry name" value="Methyltransf_25"/>
    <property type="match status" value="1"/>
</dbReference>
<keyword evidence="5" id="KW-1185">Reference proteome</keyword>
<sequence length="260" mass="29915">MSTSDSAWHAPSYNSLQLNYQYSSGLELYQLAKQFFPCKINKVVDLGCGTGNLLSFISGDLNDCNDFLGVDLSESMIKYARNKFSDKNINFIRQDVCQFLNSCQDNKFDIVFSNAALHWLSPLKLQEVFLNSYRTLKSGGVICFRFSLVDNGEELKKLLARVADSFPDIEVKDPAYKYNYEQVIDYFNRLNICLVFSKEKLNTSFSKSEMCLQWLQETQPVSFLNGMDKNIFWRKVSELIKSEKAKMKLHHGLFILKKSG</sequence>
<accession>A0ABX3AA65</accession>
<protein>
    <recommendedName>
        <fullName evidence="3">Methyltransferase domain-containing protein</fullName>
    </recommendedName>
</protein>
<proteinExistence type="predicted"/>
<dbReference type="InterPro" id="IPR041698">
    <property type="entry name" value="Methyltransf_25"/>
</dbReference>
<name>A0ABX3AA65_9GAMM</name>
<evidence type="ECO:0000313" key="5">
    <source>
        <dbReference type="Proteomes" id="UP000094329"/>
    </source>
</evidence>